<protein>
    <recommendedName>
        <fullName evidence="3">p-aminobenzoate N-oxygenase AurF</fullName>
    </recommendedName>
</protein>
<organism evidence="1 2">
    <name type="scientific">Alteromonas macleodii</name>
    <name type="common">Pseudoalteromonas macleodii</name>
    <dbReference type="NCBI Taxonomy" id="28108"/>
    <lineage>
        <taxon>Bacteria</taxon>
        <taxon>Pseudomonadati</taxon>
        <taxon>Pseudomonadota</taxon>
        <taxon>Gammaproteobacteria</taxon>
        <taxon>Alteromonadales</taxon>
        <taxon>Alteromonadaceae</taxon>
        <taxon>Alteromonas/Salinimonas group</taxon>
        <taxon>Alteromonas</taxon>
    </lineage>
</organism>
<sequence length="297" mass="35036">MPLDENVISLNEDRLTKVSKLIKTSHHQPMDFATVLPWDNGVDLSMYPKQPDHLWIYGTEFYEQLNDEQRLELAWLETGRDISMFIWLEQTIPVLYMGYVNKYHEQIDETTKEYLMLFSKEELVHTMTFKKFMQLAGLEMWKPPVGLYELLTVTLPKMAPSIGILFTLLIEWVAELGAMHTSQKDNVEPMARQLFKAHHFDEARHIAFGRWISEAYFENASEQEVMQTRAMAKDLIPKLINMFSYNPEIALHTSYKFPVQPNEQEKIMQVWGSENNQRINSERFSEFYAWIDKLGLR</sequence>
<dbReference type="Gene3D" id="1.10.620.20">
    <property type="entry name" value="Ribonucleotide Reductase, subunit A"/>
    <property type="match status" value="1"/>
</dbReference>
<dbReference type="InterPro" id="IPR012348">
    <property type="entry name" value="RNR-like"/>
</dbReference>
<dbReference type="GO" id="GO:0016491">
    <property type="term" value="F:oxidoreductase activity"/>
    <property type="evidence" value="ECO:0007669"/>
    <property type="project" value="InterPro"/>
</dbReference>
<dbReference type="InterPro" id="IPR009078">
    <property type="entry name" value="Ferritin-like_SF"/>
</dbReference>
<dbReference type="AlphaFoldDB" id="A0A6T9Y5T8"/>
<proteinExistence type="predicted"/>
<dbReference type="SUPFAM" id="SSF47240">
    <property type="entry name" value="Ferritin-like"/>
    <property type="match status" value="1"/>
</dbReference>
<evidence type="ECO:0000313" key="2">
    <source>
        <dbReference type="Proteomes" id="UP000509458"/>
    </source>
</evidence>
<dbReference type="Pfam" id="PF11583">
    <property type="entry name" value="AurF"/>
    <property type="match status" value="1"/>
</dbReference>
<gene>
    <name evidence="1" type="ORF">ALFOR1_40603</name>
</gene>
<evidence type="ECO:0000313" key="1">
    <source>
        <dbReference type="EMBL" id="CAB9495204.1"/>
    </source>
</evidence>
<dbReference type="RefSeq" id="WP_179984454.1">
    <property type="nucleotide sequence ID" value="NZ_LR812090.1"/>
</dbReference>
<evidence type="ECO:0008006" key="3">
    <source>
        <dbReference type="Google" id="ProtNLM"/>
    </source>
</evidence>
<name>A0A6T9Y5T8_ALTMA</name>
<dbReference type="Proteomes" id="UP000509458">
    <property type="component" value="Chromosome"/>
</dbReference>
<accession>A0A6T9Y5T8</accession>
<reference evidence="1 2" key="1">
    <citation type="submission" date="2020-06" db="EMBL/GenBank/DDBJ databases">
        <authorList>
            <person name="Duchaud E."/>
        </authorList>
    </citation>
    <scope>NUCLEOTIDE SEQUENCE [LARGE SCALE GENOMIC DNA]</scope>
    <source>
        <strain evidence="1">Alteromonas fortis</strain>
    </source>
</reference>
<dbReference type="EMBL" id="LR812090">
    <property type="protein sequence ID" value="CAB9495204.1"/>
    <property type="molecule type" value="Genomic_DNA"/>
</dbReference>
<dbReference type="InterPro" id="IPR025859">
    <property type="entry name" value="AurF/CmlI"/>
</dbReference>